<feature type="region of interest" description="Disordered" evidence="1">
    <location>
        <begin position="36"/>
        <end position="95"/>
    </location>
</feature>
<dbReference type="AlphaFoldDB" id="A0AAJ5NLF8"/>
<dbReference type="RefSeq" id="WP_044635527.1">
    <property type="nucleotide sequence ID" value="NZ_CP007229.1"/>
</dbReference>
<protein>
    <submittedName>
        <fullName evidence="4">Uncharacterized protein</fullName>
    </submittedName>
</protein>
<feature type="compositionally biased region" description="Polar residues" evidence="1">
    <location>
        <begin position="593"/>
        <end position="607"/>
    </location>
</feature>
<feature type="chain" id="PRO_5042531813" evidence="3">
    <location>
        <begin position="28"/>
        <end position="770"/>
    </location>
</feature>
<evidence type="ECO:0000313" key="4">
    <source>
        <dbReference type="EMBL" id="VEU62103.1"/>
    </source>
</evidence>
<dbReference type="Proteomes" id="UP000289629">
    <property type="component" value="Chromosome"/>
</dbReference>
<dbReference type="NCBIfam" id="NF045829">
    <property type="entry name" value="UU052_fam"/>
    <property type="match status" value="1"/>
</dbReference>
<feature type="compositionally biased region" description="Polar residues" evidence="1">
    <location>
        <begin position="688"/>
        <end position="703"/>
    </location>
</feature>
<dbReference type="InterPro" id="IPR054788">
    <property type="entry name" value="MSC_0620_UU052-like"/>
</dbReference>
<evidence type="ECO:0000256" key="2">
    <source>
        <dbReference type="SAM" id="Phobius"/>
    </source>
</evidence>
<evidence type="ECO:0000313" key="5">
    <source>
        <dbReference type="Proteomes" id="UP000289629"/>
    </source>
</evidence>
<proteinExistence type="predicted"/>
<evidence type="ECO:0000256" key="3">
    <source>
        <dbReference type="SAM" id="SignalP"/>
    </source>
</evidence>
<dbReference type="EMBL" id="LR214971">
    <property type="protein sequence ID" value="VEU62103.1"/>
    <property type="molecule type" value="Genomic_DNA"/>
</dbReference>
<accession>A0AAJ5NLF8</accession>
<evidence type="ECO:0000256" key="1">
    <source>
        <dbReference type="SAM" id="MobiDB-lite"/>
    </source>
</evidence>
<keyword evidence="2" id="KW-0812">Transmembrane</keyword>
<keyword evidence="2" id="KW-1133">Transmembrane helix</keyword>
<organism evidence="4 5">
    <name type="scientific">Mesomycoplasma dispar</name>
    <dbReference type="NCBI Taxonomy" id="86660"/>
    <lineage>
        <taxon>Bacteria</taxon>
        <taxon>Bacillati</taxon>
        <taxon>Mycoplasmatota</taxon>
        <taxon>Mycoplasmoidales</taxon>
        <taxon>Metamycoplasmataceae</taxon>
        <taxon>Mesomycoplasma</taxon>
    </lineage>
</organism>
<feature type="signal peptide" evidence="3">
    <location>
        <begin position="1"/>
        <end position="27"/>
    </location>
</feature>
<gene>
    <name evidence="4" type="ORF">NCTC10125_00539</name>
</gene>
<feature type="transmembrane region" description="Helical" evidence="2">
    <location>
        <begin position="731"/>
        <end position="754"/>
    </location>
</feature>
<feature type="compositionally biased region" description="Basic and acidic residues" evidence="1">
    <location>
        <begin position="64"/>
        <end position="95"/>
    </location>
</feature>
<sequence length="770" mass="88036">MSKKAKKRILFTSFFPILTLTPFFFLSSGMKLTQAEAVQQSPGNNRESGGTNSNDNSASGGKNGKTDGESSSPESKKDGKSGNKKEEKKAEPITEEDLKKNQAWWNAQKSSLIDNFLQKVDEDIKIKLADINSKTRDNVEERLKQSFFWIQLRYYFKKNAEGIKKNPQEYGLNIISPFAFANNLKLKRGDVSFEKENHQGLEWGSNENDDYAKVKGVKTDKVTEVPNTLKGKEFEERIKTYFQGLESGYKQYLFKEEEFPEYKKNFDLNIDRDRIDAEESLLLASKPKGKEGVSSWNDWIKNYFEKQSLLLDFSLNQLPNPSSSQSAQEQINLAIKKITNQNPPDVAEKPEFEVRIAPDLPPIVAAEYANMSASEIVSLYNSASQEEKKKIFFFLNPLNSRFKYDIQSVEEKDGKVSAKIKITDFVNKVRDANDKSKYEKVYDSLQYDDFGGATGYQKQAITANLYRSNLGVTAVIDEFFKTINVNDQFSFDQIRYYSPGSQTTIYNFFYLLTKVFYNEDFLNAQKKMAREYINSSQATVFSASQFQFLSYLKKAEIDNNKAWSHYYLIYFLNLIVLQDKFYQATKKITANSGAANQKNQAQTGGENQSEEEKKLEETLKKLNITRQDINRFFAEAHQKVALFHNESHKLTSNLVNSFLAMTKIGRQINQLNQILGQIAYFDEKDNKPSTSGNDNKTEGQSQKPLDPVQNFANLIKEYKNSSANEWIANNLVYLLIGGITLVLISVATISRLLIYKKNQIKTSEKIKGDE</sequence>
<reference evidence="4 5" key="1">
    <citation type="submission" date="2019-01" db="EMBL/GenBank/DDBJ databases">
        <authorList>
            <consortium name="Pathogen Informatics"/>
        </authorList>
    </citation>
    <scope>NUCLEOTIDE SEQUENCE [LARGE SCALE GENOMIC DNA]</scope>
    <source>
        <strain evidence="4 5">NCTC10125</strain>
    </source>
</reference>
<feature type="region of interest" description="Disordered" evidence="1">
    <location>
        <begin position="685"/>
        <end position="705"/>
    </location>
</feature>
<name>A0AAJ5NLF8_9BACT</name>
<keyword evidence="3" id="KW-0732">Signal</keyword>
<dbReference type="KEGG" id="mds:MDIS_02855"/>
<feature type="region of interest" description="Disordered" evidence="1">
    <location>
        <begin position="593"/>
        <end position="614"/>
    </location>
</feature>
<feature type="compositionally biased region" description="Polar residues" evidence="1">
    <location>
        <begin position="36"/>
        <end position="60"/>
    </location>
</feature>
<keyword evidence="2" id="KW-0472">Membrane</keyword>